<dbReference type="InterPro" id="IPR013785">
    <property type="entry name" value="Aldolase_TIM"/>
</dbReference>
<dbReference type="PANTHER" id="PTHR12128:SF66">
    <property type="entry name" value="4-HYDROXY-2-OXOGLUTARATE ALDOLASE, MITOCHONDRIAL"/>
    <property type="match status" value="1"/>
</dbReference>
<dbReference type="PIRSF" id="PIRSF001365">
    <property type="entry name" value="DHDPS"/>
    <property type="match status" value="1"/>
</dbReference>
<gene>
    <name evidence="7" type="ORF">IZO911_LOCUS10577</name>
</gene>
<evidence type="ECO:0000256" key="1">
    <source>
        <dbReference type="ARBA" id="ARBA00011881"/>
    </source>
</evidence>
<accession>A0A813XFU3</accession>
<evidence type="ECO:0000256" key="2">
    <source>
        <dbReference type="ARBA" id="ARBA00023239"/>
    </source>
</evidence>
<feature type="active site" description="Schiff-base intermediate with substrate" evidence="5">
    <location>
        <position position="177"/>
    </location>
</feature>
<feature type="active site" description="Proton donor/acceptor" evidence="5">
    <location>
        <position position="148"/>
    </location>
</feature>
<name>A0A813XFU3_9BILA</name>
<dbReference type="CDD" id="cd00408">
    <property type="entry name" value="DHDPS-like"/>
    <property type="match status" value="1"/>
</dbReference>
<keyword evidence="2 4" id="KW-0456">Lyase</keyword>
<dbReference type="Gene3D" id="3.20.20.70">
    <property type="entry name" value="Aldolase class I"/>
    <property type="match status" value="1"/>
</dbReference>
<feature type="binding site" evidence="6">
    <location>
        <position position="53"/>
    </location>
    <ligand>
        <name>pyruvate</name>
        <dbReference type="ChEBI" id="CHEBI:15361"/>
    </ligand>
</feature>
<organism evidence="7 8">
    <name type="scientific">Adineta steineri</name>
    <dbReference type="NCBI Taxonomy" id="433720"/>
    <lineage>
        <taxon>Eukaryota</taxon>
        <taxon>Metazoa</taxon>
        <taxon>Spiralia</taxon>
        <taxon>Gnathifera</taxon>
        <taxon>Rotifera</taxon>
        <taxon>Eurotatoria</taxon>
        <taxon>Bdelloidea</taxon>
        <taxon>Adinetida</taxon>
        <taxon>Adinetidae</taxon>
        <taxon>Adineta</taxon>
    </lineage>
</organism>
<sequence length="322" mass="34991">MAAPLPPGIYIPIPTFFLDEPSDEQPVDVDTITRHVKYLCSAGVHGIVCMGSTGEAVHLTEDERQLVIRTTRKAIDESSSKAKLLAGCSHESVRGTLHLIEQAAKAGAEYAMVLPPSYFLAWATNRADVIYSFYSKVADKSSIPVVIYNFPGVTQGMDTTQETIVKLAAHPNIVGIKCTDGNVGKAAYVCEHTDAKKFTLLSGSAENFVPFLTIGAQGCIPGFGNIAPRVLVRLFDLYTKHSTEELKEIQRIQGKIVGPDHAFFRWNGISGLKSAMQKILGYGGLARAPLLPTSEEQQENIVKNVQGALEIERELESKSSSK</sequence>
<evidence type="ECO:0000256" key="3">
    <source>
        <dbReference type="ARBA" id="ARBA00023270"/>
    </source>
</evidence>
<evidence type="ECO:0000256" key="4">
    <source>
        <dbReference type="PIRNR" id="PIRNR001365"/>
    </source>
</evidence>
<dbReference type="Pfam" id="PF00701">
    <property type="entry name" value="DHDPS"/>
    <property type="match status" value="1"/>
</dbReference>
<protein>
    <submittedName>
        <fullName evidence="7">Uncharacterized protein</fullName>
    </submittedName>
</protein>
<dbReference type="Proteomes" id="UP000663860">
    <property type="component" value="Unassembled WGS sequence"/>
</dbReference>
<dbReference type="InterPro" id="IPR020624">
    <property type="entry name" value="Schiff_base-form_aldolases_CS"/>
</dbReference>
<dbReference type="EMBL" id="CAJNOE010000077">
    <property type="protein sequence ID" value="CAF0869494.1"/>
    <property type="molecule type" value="Genomic_DNA"/>
</dbReference>
<dbReference type="InterPro" id="IPR002220">
    <property type="entry name" value="DapA-like"/>
</dbReference>
<dbReference type="SMART" id="SM01130">
    <property type="entry name" value="DHDPS"/>
    <property type="match status" value="1"/>
</dbReference>
<proteinExistence type="inferred from homology"/>
<evidence type="ECO:0000313" key="8">
    <source>
        <dbReference type="Proteomes" id="UP000663860"/>
    </source>
</evidence>
<dbReference type="GO" id="GO:0008840">
    <property type="term" value="F:4-hydroxy-tetrahydrodipicolinate synthase activity"/>
    <property type="evidence" value="ECO:0007669"/>
    <property type="project" value="TreeGrafter"/>
</dbReference>
<evidence type="ECO:0000256" key="6">
    <source>
        <dbReference type="PIRSR" id="PIRSR001365-2"/>
    </source>
</evidence>
<dbReference type="AlphaFoldDB" id="A0A813XFU3"/>
<comment type="caution">
    <text evidence="7">The sequence shown here is derived from an EMBL/GenBank/DDBJ whole genome shotgun (WGS) entry which is preliminary data.</text>
</comment>
<comment type="subunit">
    <text evidence="1">Homotetramer.</text>
</comment>
<evidence type="ECO:0000256" key="5">
    <source>
        <dbReference type="PIRSR" id="PIRSR001365-1"/>
    </source>
</evidence>
<dbReference type="PRINTS" id="PR00146">
    <property type="entry name" value="DHPICSNTHASE"/>
</dbReference>
<evidence type="ECO:0000313" key="7">
    <source>
        <dbReference type="EMBL" id="CAF0869494.1"/>
    </source>
</evidence>
<comment type="similarity">
    <text evidence="4">Belongs to the DapA family.</text>
</comment>
<reference evidence="7" key="1">
    <citation type="submission" date="2021-02" db="EMBL/GenBank/DDBJ databases">
        <authorList>
            <person name="Nowell W R."/>
        </authorList>
    </citation>
    <scope>NUCLEOTIDE SEQUENCE</scope>
</reference>
<dbReference type="SUPFAM" id="SSF51569">
    <property type="entry name" value="Aldolase"/>
    <property type="match status" value="1"/>
</dbReference>
<feature type="binding site" evidence="6">
    <location>
        <position position="220"/>
    </location>
    <ligand>
        <name>pyruvate</name>
        <dbReference type="ChEBI" id="CHEBI:15361"/>
    </ligand>
</feature>
<keyword evidence="3" id="KW-0704">Schiff base</keyword>
<dbReference type="PANTHER" id="PTHR12128">
    <property type="entry name" value="DIHYDRODIPICOLINATE SYNTHASE"/>
    <property type="match status" value="1"/>
</dbReference>
<dbReference type="PROSITE" id="PS00665">
    <property type="entry name" value="DHDPS_1"/>
    <property type="match status" value="1"/>
</dbReference>